<keyword evidence="2" id="KW-1185">Reference proteome</keyword>
<dbReference type="InterPro" id="IPR006597">
    <property type="entry name" value="Sel1-like"/>
</dbReference>
<accession>A0ABM7PPM4</accession>
<evidence type="ECO:0000313" key="2">
    <source>
        <dbReference type="Proteomes" id="UP001320148"/>
    </source>
</evidence>
<dbReference type="PANTHER" id="PTHR11102:SF160">
    <property type="entry name" value="ERAD-ASSOCIATED E3 UBIQUITIN-PROTEIN LIGASE COMPONENT HRD3"/>
    <property type="match status" value="1"/>
</dbReference>
<dbReference type="SUPFAM" id="SSF81901">
    <property type="entry name" value="HCP-like"/>
    <property type="match status" value="1"/>
</dbReference>
<proteinExistence type="predicted"/>
<dbReference type="PANTHER" id="PTHR11102">
    <property type="entry name" value="SEL-1-LIKE PROTEIN"/>
    <property type="match status" value="1"/>
</dbReference>
<dbReference type="Proteomes" id="UP001320148">
    <property type="component" value="Chromosome"/>
</dbReference>
<evidence type="ECO:0000313" key="1">
    <source>
        <dbReference type="EMBL" id="BCS99076.1"/>
    </source>
</evidence>
<dbReference type="EMBL" id="AP024488">
    <property type="protein sequence ID" value="BCS99076.1"/>
    <property type="molecule type" value="Genomic_DNA"/>
</dbReference>
<name>A0ABM7PPM4_9BACT</name>
<dbReference type="InterPro" id="IPR011990">
    <property type="entry name" value="TPR-like_helical_dom_sf"/>
</dbReference>
<gene>
    <name evidence="1" type="ORF">DSLASN_47080</name>
</gene>
<dbReference type="Gene3D" id="1.25.40.10">
    <property type="entry name" value="Tetratricopeptide repeat domain"/>
    <property type="match status" value="2"/>
</dbReference>
<dbReference type="InterPro" id="IPR050767">
    <property type="entry name" value="Sel1_AlgK"/>
</dbReference>
<reference evidence="1 2" key="1">
    <citation type="submission" date="2021-02" db="EMBL/GenBank/DDBJ databases">
        <title>Complete genome of Desulfoluna sp. strain ASN36.</title>
        <authorList>
            <person name="Takahashi A."/>
            <person name="Kojima H."/>
            <person name="Fukui M."/>
        </authorList>
    </citation>
    <scope>NUCLEOTIDE SEQUENCE [LARGE SCALE GENOMIC DNA]</scope>
    <source>
        <strain evidence="1 2">ASN36</strain>
    </source>
</reference>
<dbReference type="SMART" id="SM00671">
    <property type="entry name" value="SEL1"/>
    <property type="match status" value="3"/>
</dbReference>
<organism evidence="1 2">
    <name type="scientific">Desulfoluna limicola</name>
    <dbReference type="NCBI Taxonomy" id="2810562"/>
    <lineage>
        <taxon>Bacteria</taxon>
        <taxon>Pseudomonadati</taxon>
        <taxon>Thermodesulfobacteriota</taxon>
        <taxon>Desulfobacteria</taxon>
        <taxon>Desulfobacterales</taxon>
        <taxon>Desulfolunaceae</taxon>
        <taxon>Desulfoluna</taxon>
    </lineage>
</organism>
<sequence length="293" mass="32788">MEAAVEGDTNAQFELAGIYEEEASEYDMFEPDMELLKKAVHWYEKAAEKGHTPSQHALLGIYIYPYDDASPPEWPGKWLPLVKEMAAKGDRKAQYHLAGYYSFPHNCDTQFKGCLNKAISLYSGLLKDLPPGETTVFKPFEITTKKITRQKIDAEIARLKAMDPEAEEKLSRMNSLLTSARNSGSLKDLVDLGDMWANPNSPDKNINMAMKAYTYAAEKNHAEALVKLAQLNFERAEDMRDYQEAYFLALAAAMGEEPTAPALLSKIAGKLPPGDLPAMEAAMKKEIHEMWGE</sequence>
<protein>
    <recommendedName>
        <fullName evidence="3">Sel1 repeat family protein</fullName>
    </recommendedName>
</protein>
<evidence type="ECO:0008006" key="3">
    <source>
        <dbReference type="Google" id="ProtNLM"/>
    </source>
</evidence>